<dbReference type="Gene3D" id="3.40.1550.20">
    <property type="entry name" value="Transcriptional regulator MraZ domain"/>
    <property type="match status" value="1"/>
</dbReference>
<evidence type="ECO:0000256" key="6">
    <source>
        <dbReference type="ARBA" id="ARBA00023163"/>
    </source>
</evidence>
<dbReference type="InterPro" id="IPR035644">
    <property type="entry name" value="MraZ_C"/>
</dbReference>
<dbReference type="GO" id="GO:0003700">
    <property type="term" value="F:DNA-binding transcription factor activity"/>
    <property type="evidence" value="ECO:0007669"/>
    <property type="project" value="InterPro"/>
</dbReference>
<keyword evidence="2" id="KW-0963">Cytoplasm</keyword>
<dbReference type="GO" id="GO:0000976">
    <property type="term" value="F:transcription cis-regulatory region binding"/>
    <property type="evidence" value="ECO:0007669"/>
    <property type="project" value="TreeGrafter"/>
</dbReference>
<reference evidence="8" key="1">
    <citation type="journal article" date="2015" name="Nature">
        <title>Complex archaea that bridge the gap between prokaryotes and eukaryotes.</title>
        <authorList>
            <person name="Spang A."/>
            <person name="Saw J.H."/>
            <person name="Jorgensen S.L."/>
            <person name="Zaremba-Niedzwiedzka K."/>
            <person name="Martijn J."/>
            <person name="Lind A.E."/>
            <person name="van Eijk R."/>
            <person name="Schleper C."/>
            <person name="Guy L."/>
            <person name="Ettema T.J."/>
        </authorList>
    </citation>
    <scope>NUCLEOTIDE SEQUENCE</scope>
</reference>
<feature type="domain" description="SpoVT-AbrB" evidence="7">
    <location>
        <begin position="104"/>
        <end position="147"/>
    </location>
</feature>
<evidence type="ECO:0000256" key="2">
    <source>
        <dbReference type="ARBA" id="ARBA00022490"/>
    </source>
</evidence>
<dbReference type="InterPro" id="IPR035642">
    <property type="entry name" value="MraZ_N"/>
</dbReference>
<organism evidence="8">
    <name type="scientific">marine sediment metagenome</name>
    <dbReference type="NCBI Taxonomy" id="412755"/>
    <lineage>
        <taxon>unclassified sequences</taxon>
        <taxon>metagenomes</taxon>
        <taxon>ecological metagenomes</taxon>
    </lineage>
</organism>
<evidence type="ECO:0000256" key="5">
    <source>
        <dbReference type="ARBA" id="ARBA00023125"/>
    </source>
</evidence>
<keyword evidence="4" id="KW-0805">Transcription regulation</keyword>
<name>A0A0F9UY38_9ZZZZ</name>
<dbReference type="PANTHER" id="PTHR34701">
    <property type="entry name" value="TRANSCRIPTIONAL REGULATOR MRAZ"/>
    <property type="match status" value="1"/>
</dbReference>
<feature type="domain" description="SpoVT-AbrB" evidence="7">
    <location>
        <begin position="28"/>
        <end position="75"/>
    </location>
</feature>
<dbReference type="PANTHER" id="PTHR34701:SF1">
    <property type="entry name" value="TRANSCRIPTIONAL REGULATOR MRAZ"/>
    <property type="match status" value="1"/>
</dbReference>
<evidence type="ECO:0000256" key="4">
    <source>
        <dbReference type="ARBA" id="ARBA00023015"/>
    </source>
</evidence>
<comment type="caution">
    <text evidence="8">The sequence shown here is derived from an EMBL/GenBank/DDBJ whole genome shotgun (WGS) entry which is preliminary data.</text>
</comment>
<evidence type="ECO:0000256" key="1">
    <source>
        <dbReference type="ARBA" id="ARBA00013860"/>
    </source>
</evidence>
<dbReference type="InterPro" id="IPR003444">
    <property type="entry name" value="MraZ"/>
</dbReference>
<dbReference type="InterPro" id="IPR038619">
    <property type="entry name" value="MraZ_sf"/>
</dbReference>
<dbReference type="AlphaFoldDB" id="A0A0F9UY38"/>
<dbReference type="InterPro" id="IPR020603">
    <property type="entry name" value="MraZ_dom"/>
</dbReference>
<gene>
    <name evidence="8" type="ORF">LCGC14_0166900</name>
</gene>
<dbReference type="SUPFAM" id="SSF89447">
    <property type="entry name" value="AbrB/MazE/MraZ-like"/>
    <property type="match status" value="1"/>
</dbReference>
<dbReference type="Pfam" id="PF02381">
    <property type="entry name" value="MraZ"/>
    <property type="match status" value="2"/>
</dbReference>
<dbReference type="GO" id="GO:2000143">
    <property type="term" value="P:negative regulation of DNA-templated transcription initiation"/>
    <property type="evidence" value="ECO:0007669"/>
    <property type="project" value="TreeGrafter"/>
</dbReference>
<evidence type="ECO:0000256" key="3">
    <source>
        <dbReference type="ARBA" id="ARBA00022737"/>
    </source>
</evidence>
<dbReference type="HAMAP" id="MF_01008">
    <property type="entry name" value="MraZ"/>
    <property type="match status" value="1"/>
</dbReference>
<protein>
    <recommendedName>
        <fullName evidence="1">Transcriptional regulator MraZ</fullName>
    </recommendedName>
</protein>
<keyword evidence="3" id="KW-0677">Repeat</keyword>
<dbReference type="CDD" id="cd16321">
    <property type="entry name" value="MraZ_C"/>
    <property type="match status" value="1"/>
</dbReference>
<dbReference type="CDD" id="cd16320">
    <property type="entry name" value="MraZ_N"/>
    <property type="match status" value="1"/>
</dbReference>
<proteinExistence type="inferred from homology"/>
<accession>A0A0F9UY38</accession>
<keyword evidence="6" id="KW-0804">Transcription</keyword>
<dbReference type="EMBL" id="LAZR01000063">
    <property type="protein sequence ID" value="KKN96644.1"/>
    <property type="molecule type" value="Genomic_DNA"/>
</dbReference>
<keyword evidence="5" id="KW-0238">DNA-binding</keyword>
<dbReference type="PROSITE" id="PS51740">
    <property type="entry name" value="SPOVT_ABRB"/>
    <property type="match status" value="2"/>
</dbReference>
<sequence>MVKCGNNIYIFELYKQNHSILDIYFFGTFNCKADAKGRIMLPVALRNQMTPVLNEGFFIKKSYYNDCLELYPAQEWYKIMAEMDQNNRFDEESQLFQRIFMDGLRPVEVDGTGRLLLAKDVISLAGITKEVKIVPMRKHLEIWDVKEYEATISISKEEKKNLVKRVMLNQKEDKDVS</sequence>
<dbReference type="InterPro" id="IPR007159">
    <property type="entry name" value="SpoVT-AbrB_dom"/>
</dbReference>
<evidence type="ECO:0000259" key="7">
    <source>
        <dbReference type="PROSITE" id="PS51740"/>
    </source>
</evidence>
<dbReference type="InterPro" id="IPR037914">
    <property type="entry name" value="SpoVT-AbrB_sf"/>
</dbReference>
<evidence type="ECO:0000313" key="8">
    <source>
        <dbReference type="EMBL" id="KKN96644.1"/>
    </source>
</evidence>